<dbReference type="AlphaFoldDB" id="D4YUZ0"/>
<dbReference type="Proteomes" id="UP000004069">
    <property type="component" value="Unassembled WGS sequence"/>
</dbReference>
<keyword evidence="1" id="KW-1133">Transmembrane helix</keyword>
<name>D4YUZ0_9LACO</name>
<feature type="transmembrane region" description="Helical" evidence="1">
    <location>
        <begin position="6"/>
        <end position="22"/>
    </location>
</feature>
<evidence type="ECO:0008006" key="4">
    <source>
        <dbReference type="Google" id="ProtNLM"/>
    </source>
</evidence>
<comment type="caution">
    <text evidence="2">The sequence shown here is derived from an EMBL/GenBank/DDBJ whole genome shotgun (WGS) entry which is preliminary data.</text>
</comment>
<dbReference type="EMBL" id="ADNY01000055">
    <property type="protein sequence ID" value="EFG55041.1"/>
    <property type="molecule type" value="Genomic_DNA"/>
</dbReference>
<evidence type="ECO:0000313" key="3">
    <source>
        <dbReference type="Proteomes" id="UP000004069"/>
    </source>
</evidence>
<organism evidence="2 3">
    <name type="scientific">Lactobacillus amylolyticus DSM 11664</name>
    <dbReference type="NCBI Taxonomy" id="585524"/>
    <lineage>
        <taxon>Bacteria</taxon>
        <taxon>Bacillati</taxon>
        <taxon>Bacillota</taxon>
        <taxon>Bacilli</taxon>
        <taxon>Lactobacillales</taxon>
        <taxon>Lactobacillaceae</taxon>
        <taxon>Lactobacillus</taxon>
    </lineage>
</organism>
<protein>
    <recommendedName>
        <fullName evidence="4">DUF5673 domain-containing protein</fullName>
    </recommendedName>
</protein>
<evidence type="ECO:0000256" key="1">
    <source>
        <dbReference type="SAM" id="Phobius"/>
    </source>
</evidence>
<dbReference type="eggNOG" id="ENOG50303JM">
    <property type="taxonomic scope" value="Bacteria"/>
</dbReference>
<accession>D4YUZ0</accession>
<keyword evidence="1" id="KW-0812">Transmembrane</keyword>
<gene>
    <name evidence="2" type="ORF">HMPREF0493_1351</name>
</gene>
<proteinExistence type="predicted"/>
<keyword evidence="3" id="KW-1185">Reference proteome</keyword>
<feature type="transmembrane region" description="Helical" evidence="1">
    <location>
        <begin position="59"/>
        <end position="80"/>
    </location>
</feature>
<dbReference type="STRING" id="83683.B1745_00625"/>
<reference evidence="2 3" key="1">
    <citation type="submission" date="2010-04" db="EMBL/GenBank/DDBJ databases">
        <authorList>
            <person name="Muzny D."/>
            <person name="Qin X."/>
            <person name="Deng J."/>
            <person name="Jiang H."/>
            <person name="Liu Y."/>
            <person name="Qu J."/>
            <person name="Song X.-Z."/>
            <person name="Zhang L."/>
            <person name="Thornton R."/>
            <person name="Coyle M."/>
            <person name="Francisco L."/>
            <person name="Jackson L."/>
            <person name="Javaid M."/>
            <person name="Korchina V."/>
            <person name="Kovar C."/>
            <person name="Mata R."/>
            <person name="Mathew T."/>
            <person name="Ngo R."/>
            <person name="Nguyen L."/>
            <person name="Nguyen N."/>
            <person name="Okwuonu G."/>
            <person name="Ongeri F."/>
            <person name="Pham C."/>
            <person name="Simmons D."/>
            <person name="Wilczek-Boney K."/>
            <person name="Hale W."/>
            <person name="Jakkamsetti A."/>
            <person name="Pham P."/>
            <person name="Ruth R."/>
            <person name="San Lucas F."/>
            <person name="Warren J."/>
            <person name="Zhang J."/>
            <person name="Zhao Z."/>
            <person name="Zhou C."/>
            <person name="Zhu D."/>
            <person name="Lee S."/>
            <person name="Bess C."/>
            <person name="Blankenburg K."/>
            <person name="Forbes L."/>
            <person name="Fu Q."/>
            <person name="Gubbala S."/>
            <person name="Hirani K."/>
            <person name="Jayaseelan J.C."/>
            <person name="Lara F."/>
            <person name="Munidasa M."/>
            <person name="Palculict T."/>
            <person name="Patil S."/>
            <person name="Pu L.-L."/>
            <person name="Saada N."/>
            <person name="Tang L."/>
            <person name="Weissenberger G."/>
            <person name="Zhu Y."/>
            <person name="Hemphill L."/>
            <person name="Shang Y."/>
            <person name="Youmans B."/>
            <person name="Ayvaz T."/>
            <person name="Ross M."/>
            <person name="Santibanez J."/>
            <person name="Aqrawi P."/>
            <person name="Gross S."/>
            <person name="Joshi V."/>
            <person name="Fowler G."/>
            <person name="Nazareth L."/>
            <person name="Reid J."/>
            <person name="Worley K."/>
            <person name="Petrosino J."/>
            <person name="Highlander S."/>
            <person name="Gibbs R."/>
        </authorList>
    </citation>
    <scope>NUCLEOTIDE SEQUENCE [LARGE SCALE GENOMIC DNA]</scope>
    <source>
        <strain evidence="2 3">DSM 11664</strain>
    </source>
</reference>
<feature type="transmembrane region" description="Helical" evidence="1">
    <location>
        <begin position="34"/>
        <end position="53"/>
    </location>
</feature>
<evidence type="ECO:0000313" key="2">
    <source>
        <dbReference type="EMBL" id="EFG55041.1"/>
    </source>
</evidence>
<keyword evidence="1" id="KW-0472">Membrane</keyword>
<sequence length="158" mass="18147">MSGFYILVNIVMFIYACYSWYWQAKLELRGKFRISILLWTLLVIWLGFTWNYIEKGEPGINLFLALLLLVSIVDGFTGFAPKKAVVSGYFKRTLSYSEIDNVILINVPIGKKPAVICILGTNKGRQYNLQFSSDVKSIIAALQRYADHRIRIEVRNTL</sequence>